<sequence length="350" mass="37092">MAIPETYKTYRRTTGTVPLTINQTTETTPKNLGPKDVLLKIHSVSLNYRDIAMLNGAYPAPILDNGIPASDAAAEVAAVGSAVQKFKVGDHVSPIFFVNFFTGDELEPLQGLGGDVEGVLGEYAVFSEDILVRLPEHLSWDEASTIACAGVTAWSSINGLKKLSPESSYVLLEGTGGVSMFALLLLIDAGIKTIITSSSDAKIAQLQKLSPLITGINYKTTPDISAEVQRITNGRGAAIVVNNIGPGSIASNIDSLATGGSIKVVGFLGGFTGDWNPSELLKLLWKRANIQGIAVGTKSDFEALNAHLAERKISLQPLIDRVFALDEAKDAVDHMAAGRHVGKIIIKVAE</sequence>
<dbReference type="RefSeq" id="XP_013950394.1">
    <property type="nucleotide sequence ID" value="XM_014094919.1"/>
</dbReference>
<gene>
    <name evidence="2" type="ORF">TRIVIDRAFT_64989</name>
</gene>
<dbReference type="HOGENOM" id="CLU_026673_3_4_1"/>
<organism evidence="2 3">
    <name type="scientific">Hypocrea virens (strain Gv29-8 / FGSC 10586)</name>
    <name type="common">Gliocladium virens</name>
    <name type="synonym">Trichoderma virens</name>
    <dbReference type="NCBI Taxonomy" id="413071"/>
    <lineage>
        <taxon>Eukaryota</taxon>
        <taxon>Fungi</taxon>
        <taxon>Dikarya</taxon>
        <taxon>Ascomycota</taxon>
        <taxon>Pezizomycotina</taxon>
        <taxon>Sordariomycetes</taxon>
        <taxon>Hypocreomycetidae</taxon>
        <taxon>Hypocreales</taxon>
        <taxon>Hypocreaceae</taxon>
        <taxon>Trichoderma</taxon>
    </lineage>
</organism>
<dbReference type="OrthoDB" id="3509362at2759"/>
<dbReference type="Gene3D" id="3.40.50.720">
    <property type="entry name" value="NAD(P)-binding Rossmann-like Domain"/>
    <property type="match status" value="1"/>
</dbReference>
<dbReference type="SUPFAM" id="SSF51735">
    <property type="entry name" value="NAD(P)-binding Rossmann-fold domains"/>
    <property type="match status" value="1"/>
</dbReference>
<dbReference type="PANTHER" id="PTHR45033:SF1">
    <property type="entry name" value="OXIDOREDUCTASE (EUROFUNG)"/>
    <property type="match status" value="1"/>
</dbReference>
<dbReference type="OMA" id="ACITCAG"/>
<dbReference type="GeneID" id="25796655"/>
<dbReference type="Gene3D" id="3.90.180.10">
    <property type="entry name" value="Medium-chain alcohol dehydrogenases, catalytic domain"/>
    <property type="match status" value="1"/>
</dbReference>
<reference evidence="2 3" key="1">
    <citation type="journal article" date="2011" name="Genome Biol.">
        <title>Comparative genome sequence analysis underscores mycoparasitism as the ancestral life style of Trichoderma.</title>
        <authorList>
            <person name="Kubicek C.P."/>
            <person name="Herrera-Estrella A."/>
            <person name="Seidl-Seiboth V."/>
            <person name="Martinez D.A."/>
            <person name="Druzhinina I.S."/>
            <person name="Thon M."/>
            <person name="Zeilinger S."/>
            <person name="Casas-Flores S."/>
            <person name="Horwitz B.A."/>
            <person name="Mukherjee P.K."/>
            <person name="Mukherjee M."/>
            <person name="Kredics L."/>
            <person name="Alcaraz L.D."/>
            <person name="Aerts A."/>
            <person name="Antal Z."/>
            <person name="Atanasova L."/>
            <person name="Cervantes-Badillo M.G."/>
            <person name="Challacombe J."/>
            <person name="Chertkov O."/>
            <person name="McCluskey K."/>
            <person name="Coulpier F."/>
            <person name="Deshpande N."/>
            <person name="von Doehren H."/>
            <person name="Ebbole D.J."/>
            <person name="Esquivel-Naranjo E.U."/>
            <person name="Fekete E."/>
            <person name="Flipphi M."/>
            <person name="Glaser F."/>
            <person name="Gomez-Rodriguez E.Y."/>
            <person name="Gruber S."/>
            <person name="Han C."/>
            <person name="Henrissat B."/>
            <person name="Hermosa R."/>
            <person name="Hernandez-Onate M."/>
            <person name="Karaffa L."/>
            <person name="Kosti I."/>
            <person name="Le Crom S."/>
            <person name="Lindquist E."/>
            <person name="Lucas S."/>
            <person name="Luebeck M."/>
            <person name="Luebeck P.S."/>
            <person name="Margeot A."/>
            <person name="Metz B."/>
            <person name="Misra M."/>
            <person name="Nevalainen H."/>
            <person name="Omann M."/>
            <person name="Packer N."/>
            <person name="Perrone G."/>
            <person name="Uresti-Rivera E.E."/>
            <person name="Salamov A."/>
            <person name="Schmoll M."/>
            <person name="Seiboth B."/>
            <person name="Shapiro H."/>
            <person name="Sukno S."/>
            <person name="Tamayo-Ramos J.A."/>
            <person name="Tisch D."/>
            <person name="Wiest A."/>
            <person name="Wilkinson H.H."/>
            <person name="Zhang M."/>
            <person name="Coutinho P.M."/>
            <person name="Kenerley C.M."/>
            <person name="Monte E."/>
            <person name="Baker S.E."/>
            <person name="Grigoriev I.V."/>
        </authorList>
    </citation>
    <scope>NUCLEOTIDE SEQUENCE [LARGE SCALE GENOMIC DNA]</scope>
    <source>
        <strain evidence="3">Gv29-8 / FGSC 10586</strain>
    </source>
</reference>
<evidence type="ECO:0000259" key="1">
    <source>
        <dbReference type="SMART" id="SM00829"/>
    </source>
</evidence>
<dbReference type="SMART" id="SM00829">
    <property type="entry name" value="PKS_ER"/>
    <property type="match status" value="1"/>
</dbReference>
<dbReference type="GO" id="GO:0016491">
    <property type="term" value="F:oxidoreductase activity"/>
    <property type="evidence" value="ECO:0007669"/>
    <property type="project" value="InterPro"/>
</dbReference>
<dbReference type="EMBL" id="ABDF02000091">
    <property type="protein sequence ID" value="EHK16199.1"/>
    <property type="molecule type" value="Genomic_DNA"/>
</dbReference>
<dbReference type="InterPro" id="IPR013154">
    <property type="entry name" value="ADH-like_N"/>
</dbReference>
<dbReference type="AlphaFoldDB" id="G9NBJ4"/>
<dbReference type="STRING" id="413071.G9NBJ4"/>
<dbReference type="eggNOG" id="KOG1198">
    <property type="taxonomic scope" value="Eukaryota"/>
</dbReference>
<protein>
    <recommendedName>
        <fullName evidence="1">Enoyl reductase (ER) domain-containing protein</fullName>
    </recommendedName>
</protein>
<dbReference type="Pfam" id="PF08240">
    <property type="entry name" value="ADH_N"/>
    <property type="match status" value="1"/>
</dbReference>
<dbReference type="PANTHER" id="PTHR45033">
    <property type="match status" value="1"/>
</dbReference>
<keyword evidence="3" id="KW-1185">Reference proteome</keyword>
<dbReference type="InterPro" id="IPR013149">
    <property type="entry name" value="ADH-like_C"/>
</dbReference>
<dbReference type="InterPro" id="IPR011032">
    <property type="entry name" value="GroES-like_sf"/>
</dbReference>
<dbReference type="InterPro" id="IPR036291">
    <property type="entry name" value="NAD(P)-bd_dom_sf"/>
</dbReference>
<dbReference type="Proteomes" id="UP000007115">
    <property type="component" value="Unassembled WGS sequence"/>
</dbReference>
<dbReference type="InterPro" id="IPR052711">
    <property type="entry name" value="Zinc_ADH-like"/>
</dbReference>
<dbReference type="Pfam" id="PF00107">
    <property type="entry name" value="ADH_zinc_N"/>
    <property type="match status" value="1"/>
</dbReference>
<dbReference type="SUPFAM" id="SSF50129">
    <property type="entry name" value="GroES-like"/>
    <property type="match status" value="1"/>
</dbReference>
<name>G9NBJ4_HYPVG</name>
<evidence type="ECO:0000313" key="3">
    <source>
        <dbReference type="Proteomes" id="UP000007115"/>
    </source>
</evidence>
<evidence type="ECO:0000313" key="2">
    <source>
        <dbReference type="EMBL" id="EHK16199.1"/>
    </source>
</evidence>
<dbReference type="InterPro" id="IPR020843">
    <property type="entry name" value="ER"/>
</dbReference>
<comment type="caution">
    <text evidence="2">The sequence shown here is derived from an EMBL/GenBank/DDBJ whole genome shotgun (WGS) entry which is preliminary data.</text>
</comment>
<proteinExistence type="predicted"/>
<accession>G9NBJ4</accession>
<dbReference type="InParanoid" id="G9NBJ4"/>
<feature type="domain" description="Enoyl reductase (ER)" evidence="1">
    <location>
        <begin position="15"/>
        <end position="346"/>
    </location>
</feature>
<dbReference type="VEuPathDB" id="FungiDB:TRIVIDRAFT_64989"/>
<dbReference type="CDD" id="cd08276">
    <property type="entry name" value="MDR7"/>
    <property type="match status" value="1"/>
</dbReference>